<evidence type="ECO:0000313" key="4">
    <source>
        <dbReference type="Proteomes" id="UP000324222"/>
    </source>
</evidence>
<dbReference type="SMART" id="SM00288">
    <property type="entry name" value="VHS"/>
    <property type="match status" value="1"/>
</dbReference>
<feature type="compositionally biased region" description="Low complexity" evidence="1">
    <location>
        <begin position="133"/>
        <end position="146"/>
    </location>
</feature>
<dbReference type="Pfam" id="PF00790">
    <property type="entry name" value="VHS"/>
    <property type="match status" value="1"/>
</dbReference>
<dbReference type="GO" id="GO:0016301">
    <property type="term" value="F:kinase activity"/>
    <property type="evidence" value="ECO:0007669"/>
    <property type="project" value="UniProtKB-KW"/>
</dbReference>
<organism evidence="3 4">
    <name type="scientific">Portunus trituberculatus</name>
    <name type="common">Swimming crab</name>
    <name type="synonym">Neptunus trituberculatus</name>
    <dbReference type="NCBI Taxonomy" id="210409"/>
    <lineage>
        <taxon>Eukaryota</taxon>
        <taxon>Metazoa</taxon>
        <taxon>Ecdysozoa</taxon>
        <taxon>Arthropoda</taxon>
        <taxon>Crustacea</taxon>
        <taxon>Multicrustacea</taxon>
        <taxon>Malacostraca</taxon>
        <taxon>Eumalacostraca</taxon>
        <taxon>Eucarida</taxon>
        <taxon>Decapoda</taxon>
        <taxon>Pleocyemata</taxon>
        <taxon>Brachyura</taxon>
        <taxon>Eubrachyura</taxon>
        <taxon>Portunoidea</taxon>
        <taxon>Portunidae</taxon>
        <taxon>Portuninae</taxon>
        <taxon>Portunus</taxon>
    </lineage>
</organism>
<dbReference type="AlphaFoldDB" id="A0A5B7K906"/>
<dbReference type="SUPFAM" id="SSF48464">
    <property type="entry name" value="ENTH/VHS domain"/>
    <property type="match status" value="1"/>
</dbReference>
<dbReference type="GO" id="GO:0035091">
    <property type="term" value="F:phosphatidylinositol binding"/>
    <property type="evidence" value="ECO:0007669"/>
    <property type="project" value="InterPro"/>
</dbReference>
<protein>
    <submittedName>
        <fullName evidence="3">Hepatocyte growth factor-regulated tyrosine kinase substrate</fullName>
    </submittedName>
</protein>
<feature type="domain" description="VHS" evidence="2">
    <location>
        <begin position="24"/>
        <end position="126"/>
    </location>
</feature>
<evidence type="ECO:0000259" key="2">
    <source>
        <dbReference type="PROSITE" id="PS50179"/>
    </source>
</evidence>
<sequence>MVYPNSKIGREQDLFLYFHLDTSNIYDCIHCTLHLYSHSPKAAVQSLVSRLKDSNPNVVLLALQVFESVVKNCGQSVHEQVACRAVMEQIHDVLRTNPNDDVRKKILLLLSTWVYAFRNEPKYRAVQVRGRNTWRNGHNNNNNSGNDSLFHQL</sequence>
<reference evidence="3 4" key="1">
    <citation type="submission" date="2019-05" db="EMBL/GenBank/DDBJ databases">
        <title>Another draft genome of Portunus trituberculatus and its Hox gene families provides insights of decapod evolution.</title>
        <authorList>
            <person name="Jeong J.-H."/>
            <person name="Song I."/>
            <person name="Kim S."/>
            <person name="Choi T."/>
            <person name="Kim D."/>
            <person name="Ryu S."/>
            <person name="Kim W."/>
        </authorList>
    </citation>
    <scope>NUCLEOTIDE SEQUENCE [LARGE SCALE GENOMIC DNA]</scope>
    <source>
        <tissue evidence="3">Muscle</tissue>
    </source>
</reference>
<dbReference type="GO" id="GO:0032456">
    <property type="term" value="P:endocytic recycling"/>
    <property type="evidence" value="ECO:0007669"/>
    <property type="project" value="TreeGrafter"/>
</dbReference>
<dbReference type="InterPro" id="IPR017073">
    <property type="entry name" value="HGS/VPS27"/>
</dbReference>
<dbReference type="GO" id="GO:0005769">
    <property type="term" value="C:early endosome"/>
    <property type="evidence" value="ECO:0007669"/>
    <property type="project" value="TreeGrafter"/>
</dbReference>
<dbReference type="PANTHER" id="PTHR46275:SF1">
    <property type="entry name" value="HEPATOCYTE GROWTH FACTOR-REGULATED TYROSINE KINASE SUBSTRATE"/>
    <property type="match status" value="1"/>
</dbReference>
<dbReference type="PROSITE" id="PS50179">
    <property type="entry name" value="VHS"/>
    <property type="match status" value="1"/>
</dbReference>
<proteinExistence type="predicted"/>
<feature type="region of interest" description="Disordered" evidence="1">
    <location>
        <begin position="133"/>
        <end position="153"/>
    </location>
</feature>
<dbReference type="Gene3D" id="1.25.40.90">
    <property type="match status" value="1"/>
</dbReference>
<dbReference type="OrthoDB" id="957735at2759"/>
<gene>
    <name evidence="3" type="primary">HGS_0</name>
    <name evidence="3" type="ORF">E2C01_099211</name>
</gene>
<comment type="caution">
    <text evidence="3">The sequence shown here is derived from an EMBL/GenBank/DDBJ whole genome shotgun (WGS) entry which is preliminary data.</text>
</comment>
<dbReference type="InterPro" id="IPR002014">
    <property type="entry name" value="VHS_dom"/>
</dbReference>
<keyword evidence="3" id="KW-0418">Kinase</keyword>
<dbReference type="GO" id="GO:0043130">
    <property type="term" value="F:ubiquitin binding"/>
    <property type="evidence" value="ECO:0007669"/>
    <property type="project" value="InterPro"/>
</dbReference>
<keyword evidence="4" id="KW-1185">Reference proteome</keyword>
<name>A0A5B7K906_PORTR</name>
<evidence type="ECO:0000313" key="3">
    <source>
        <dbReference type="EMBL" id="MPD03570.1"/>
    </source>
</evidence>
<dbReference type="InterPro" id="IPR008942">
    <property type="entry name" value="ENTH_VHS"/>
</dbReference>
<dbReference type="Proteomes" id="UP000324222">
    <property type="component" value="Unassembled WGS sequence"/>
</dbReference>
<dbReference type="PANTHER" id="PTHR46275">
    <property type="entry name" value="HEPATOCYTE GROWTH FACTOR-REGULATED TYROSINE KINASE SUBSTRATE"/>
    <property type="match status" value="1"/>
</dbReference>
<dbReference type="GO" id="GO:0031623">
    <property type="term" value="P:receptor internalization"/>
    <property type="evidence" value="ECO:0007669"/>
    <property type="project" value="TreeGrafter"/>
</dbReference>
<accession>A0A5B7K906</accession>
<dbReference type="EMBL" id="VSRR010136711">
    <property type="protein sequence ID" value="MPD03570.1"/>
    <property type="molecule type" value="Genomic_DNA"/>
</dbReference>
<evidence type="ECO:0000256" key="1">
    <source>
        <dbReference type="SAM" id="MobiDB-lite"/>
    </source>
</evidence>
<keyword evidence="3" id="KW-0808">Transferase</keyword>